<feature type="compositionally biased region" description="Polar residues" evidence="4">
    <location>
        <begin position="204"/>
        <end position="213"/>
    </location>
</feature>
<dbReference type="InterPro" id="IPR027417">
    <property type="entry name" value="P-loop_NTPase"/>
</dbReference>
<evidence type="ECO:0000256" key="3">
    <source>
        <dbReference type="ARBA" id="ARBA00023134"/>
    </source>
</evidence>
<gene>
    <name evidence="6" type="primary">LOC116311381</name>
</gene>
<evidence type="ECO:0000256" key="2">
    <source>
        <dbReference type="ARBA" id="ARBA00022741"/>
    </source>
</evidence>
<evidence type="ECO:0000256" key="1">
    <source>
        <dbReference type="ARBA" id="ARBA00008535"/>
    </source>
</evidence>
<dbReference type="Pfam" id="PF04548">
    <property type="entry name" value="AIG1"/>
    <property type="match status" value="1"/>
</dbReference>
<reference evidence="6" key="2">
    <citation type="submission" date="2025-08" db="UniProtKB">
        <authorList>
            <consortium name="Ensembl"/>
        </authorList>
    </citation>
    <scope>IDENTIFICATION</scope>
</reference>
<dbReference type="AlphaFoldDB" id="A0AAZ1XYM6"/>
<keyword evidence="7" id="KW-1185">Reference proteome</keyword>
<feature type="compositionally biased region" description="Polar residues" evidence="4">
    <location>
        <begin position="300"/>
        <end position="312"/>
    </location>
</feature>
<accession>A0AAZ1XYM6</accession>
<evidence type="ECO:0000256" key="4">
    <source>
        <dbReference type="SAM" id="MobiDB-lite"/>
    </source>
</evidence>
<reference evidence="6" key="3">
    <citation type="submission" date="2025-09" db="UniProtKB">
        <authorList>
            <consortium name="Ensembl"/>
        </authorList>
    </citation>
    <scope>IDENTIFICATION</scope>
</reference>
<dbReference type="PROSITE" id="PS51720">
    <property type="entry name" value="G_AIG1"/>
    <property type="match status" value="1"/>
</dbReference>
<dbReference type="InterPro" id="IPR006703">
    <property type="entry name" value="G_AIG1"/>
</dbReference>
<dbReference type="GO" id="GO:0005525">
    <property type="term" value="F:GTP binding"/>
    <property type="evidence" value="ECO:0007669"/>
    <property type="project" value="UniProtKB-KW"/>
</dbReference>
<dbReference type="GeneID" id="116311381"/>
<dbReference type="PANTHER" id="PTHR10903">
    <property type="entry name" value="GTPASE, IMAP FAMILY MEMBER-RELATED"/>
    <property type="match status" value="1"/>
</dbReference>
<feature type="domain" description="AIG1-type G" evidence="5">
    <location>
        <begin position="370"/>
        <end position="569"/>
    </location>
</feature>
<dbReference type="KEGG" id="oau:116311381"/>
<feature type="region of interest" description="Disordered" evidence="4">
    <location>
        <begin position="180"/>
        <end position="365"/>
    </location>
</feature>
<dbReference type="Proteomes" id="UP000472276">
    <property type="component" value="Unassembled WGS sequence"/>
</dbReference>
<comment type="similarity">
    <text evidence="1">Belongs to the TRAFAC class TrmE-Era-EngA-EngB-Septin-like GTPase superfamily. AIG1/Toc34/Toc159-like paraseptin GTPase family. IAN subfamily.</text>
</comment>
<name>A0AAZ1XYM6_OREAU</name>
<reference evidence="7" key="1">
    <citation type="submission" date="2020-03" db="EMBL/GenBank/DDBJ databases">
        <title>Evolution of repeat sequences and sex chromosomes of tilapia species revealed by chromosome-level genomes.</title>
        <authorList>
            <person name="Xu L."/>
            <person name="Tao W."/>
            <person name="Wang D."/>
            <person name="Zhou Q."/>
        </authorList>
    </citation>
    <scope>NUCLEOTIDE SEQUENCE [LARGE SCALE GENOMIC DNA]</scope>
    <source>
        <strain evidence="7">Israel</strain>
    </source>
</reference>
<evidence type="ECO:0000313" key="6">
    <source>
        <dbReference type="Ensembl" id="ENSOABP00000072643.1"/>
    </source>
</evidence>
<feature type="compositionally biased region" description="Polar residues" evidence="4">
    <location>
        <begin position="250"/>
        <end position="262"/>
    </location>
</feature>
<dbReference type="Gene3D" id="3.40.50.300">
    <property type="entry name" value="P-loop containing nucleotide triphosphate hydrolases"/>
    <property type="match status" value="2"/>
</dbReference>
<evidence type="ECO:0000259" key="5">
    <source>
        <dbReference type="PROSITE" id="PS51720"/>
    </source>
</evidence>
<dbReference type="Ensembl" id="ENSOABT00000064784.1">
    <property type="protein sequence ID" value="ENSOABP00000072643.1"/>
    <property type="gene ID" value="ENSOABG00000027341.1"/>
</dbReference>
<feature type="compositionally biased region" description="Polar residues" evidence="4">
    <location>
        <begin position="227"/>
        <end position="239"/>
    </location>
</feature>
<keyword evidence="2" id="KW-0547">Nucleotide-binding</keyword>
<sequence length="569" mass="63651">MNSPEPSQRPDKFTIALFGEKAGFVRKIDNIILKGTNPAVTNVNNFVERENDLYRIISTADFFDEKCHQQDKLIIDFMALTDPGPHLFILAIDAENDQEDHVRAQILKLKDIFGANVTQNLVMILENKKSHGLLENVKQMFYIKMEIVDETMTVQCKEWCLHKSFRFDYNSCSKDVVEQRKNDLKHTRNTKVPPYNPASKEARNQSTSISEQTAPPAEAPGQDKGATDQNTPSSEQPTTPAEKAHVQDKGVSTQSTSSSEQPVRTAEEAAVQEKGASNENTPSSEQTTKPAEKALVQEKGVSNQSPSSSEQTVLPAEEAAVHEKGARNHSTSISEQTDPPRGKGPGRNKGMLQKTTSNSKTERGSDAKEDIIFNIILLGQTGTGKSATANTILAAGKHHKDKGQGFEAKPSSIPITTECKDKIVEIYGTKVRLVDTPDFFYEDKPTEEAQVEECKKYCQEGQCVVLLVIQLGRFTDGERGILEKLEDKLGWKIRKNTIVLFTHGDDLKGTVEQFIGNRSYLKYIVESCNNRYHVFNNNSKDTKQVRELFDKFHEESFLNSKPHSQCHLF</sequence>
<keyword evidence="3" id="KW-0342">GTP-binding</keyword>
<organism evidence="6 7">
    <name type="scientific">Oreochromis aureus</name>
    <name type="common">Israeli tilapia</name>
    <name type="synonym">Chromis aureus</name>
    <dbReference type="NCBI Taxonomy" id="47969"/>
    <lineage>
        <taxon>Eukaryota</taxon>
        <taxon>Metazoa</taxon>
        <taxon>Chordata</taxon>
        <taxon>Craniata</taxon>
        <taxon>Vertebrata</taxon>
        <taxon>Euteleostomi</taxon>
        <taxon>Actinopterygii</taxon>
        <taxon>Neopterygii</taxon>
        <taxon>Teleostei</taxon>
        <taxon>Neoteleostei</taxon>
        <taxon>Acanthomorphata</taxon>
        <taxon>Ovalentaria</taxon>
        <taxon>Cichlomorphae</taxon>
        <taxon>Cichliformes</taxon>
        <taxon>Cichlidae</taxon>
        <taxon>African cichlids</taxon>
        <taxon>Pseudocrenilabrinae</taxon>
        <taxon>Oreochromini</taxon>
        <taxon>Oreochromis</taxon>
    </lineage>
</organism>
<feature type="compositionally biased region" description="Polar residues" evidence="4">
    <location>
        <begin position="328"/>
        <end position="337"/>
    </location>
</feature>
<evidence type="ECO:0000313" key="7">
    <source>
        <dbReference type="Proteomes" id="UP000472276"/>
    </source>
</evidence>
<dbReference type="RefSeq" id="XP_039471829.1">
    <property type="nucleotide sequence ID" value="XM_039615895.1"/>
</dbReference>
<dbReference type="InterPro" id="IPR045058">
    <property type="entry name" value="GIMA/IAN/Toc"/>
</dbReference>
<feature type="compositionally biased region" description="Polar residues" evidence="4">
    <location>
        <begin position="275"/>
        <end position="289"/>
    </location>
</feature>
<dbReference type="PANTHER" id="PTHR10903:SF170">
    <property type="entry name" value="GTPASE IMAP FAMILY MEMBER 7"/>
    <property type="match status" value="1"/>
</dbReference>
<proteinExistence type="inferred from homology"/>
<dbReference type="SUPFAM" id="SSF52540">
    <property type="entry name" value="P-loop containing nucleoside triphosphate hydrolases"/>
    <property type="match status" value="1"/>
</dbReference>
<protein>
    <recommendedName>
        <fullName evidence="5">AIG1-type G domain-containing protein</fullName>
    </recommendedName>
</protein>